<dbReference type="RefSeq" id="XP_011664992.1">
    <property type="nucleotide sequence ID" value="XM_011666690.2"/>
</dbReference>
<dbReference type="GO" id="GO:2000431">
    <property type="term" value="P:regulation of cytokinesis, actomyosin contractile ring assembly"/>
    <property type="evidence" value="ECO:0007669"/>
    <property type="project" value="InterPro"/>
</dbReference>
<dbReference type="Pfam" id="PF21242">
    <property type="entry name" value="ECT2_PH"/>
    <property type="match status" value="1"/>
</dbReference>
<dbReference type="CDD" id="cd01229">
    <property type="entry name" value="PH_Ect2"/>
    <property type="match status" value="1"/>
</dbReference>
<dbReference type="EnsemblMetazoa" id="XM_776843">
    <property type="protein sequence ID" value="XP_781936"/>
    <property type="gene ID" value="LOC576544"/>
</dbReference>
<dbReference type="InterPro" id="IPR035899">
    <property type="entry name" value="DBL_dom_sf"/>
</dbReference>
<dbReference type="CDD" id="cd17733">
    <property type="entry name" value="BRCT_Ect2_rpt1"/>
    <property type="match status" value="1"/>
</dbReference>
<feature type="region of interest" description="Disordered" evidence="1">
    <location>
        <begin position="865"/>
        <end position="886"/>
    </location>
</feature>
<dbReference type="Gene3D" id="2.30.29.30">
    <property type="entry name" value="Pleckstrin-homology domain (PH domain)/Phosphotyrosine-binding domain (PTB)"/>
    <property type="match status" value="1"/>
</dbReference>
<sequence length="886" mass="99778">METMAAPMEVTVSQLSCSTTFSTSTMNDTTRQSSLTAVDVRFCLIGTELRHHTQLHNALQKMKMPYVFSDTGQEYNIEDDQAETVFVMAEFEGEIFDALSSNSRHILGTTAILQSAATDEHLPCVTRPLFCRHMDKLVICFTGFLDKAEIKRLVVLVHNMAGSIRKDYGPRVTHLVANSSNSEKYRVAVSLGTPIMTKEWIQATWDNRHKQECGATSEEMLKYKMLPFFGCTLGFVGFTQDDQRHMEEITQTQGGNIETIANDSCTHIVVDENTVAEQVLDYPSKIKVVKQEWFWASIQMDARADEILYTFKMPSTPASLHGTPTLMFSGSKSSRKRRLKDNIAALSSNTDHMESPNMPAQKRRSSFTESASCMSISASSILDCSQTPDSSMALAPEPCTPMEMETPKKPAVPAQPLSKRHMTAMELLQTEINYVKILGTIINVFKEPLETEQTGGPILAQEEIKTIFNRIPDIYAVHCRLRNDVQALIDDYSEEKSIGQVFLKHSADMGKAYPSFVNFFELAKQTVVQCDKQKPRFHAFLKIGQSKPECGRQSLTELLIRPVQRLPSMILLLSDLSKRTTESHPDFRYLKEGLEALKKVTEQINEDKRKTEGHTQMFDIMNEIEGVPAHLLSAHRHFITKIDVSEVGKADSFGEKGICITMFLFSDTLEICKKRVKHSNMKTSQKTFKHIELLNLSYIRRVLDIHETDECHNAFALLCKPPMDVLERTDRLYMFAVSGDENCKTEWLKILCQYMANATCKTDAENFLCKISPEDLELSKSDFDVSRKNKAVRAAKRATKKVSRTFSFNRTPRRGSIQKAVNNVTSTFSPMVSGEGMSPQQFGKMGARLAGTMTLKALSPLARRTPLTPRHLQKSLTMGPSASKKL</sequence>
<dbReference type="InterPro" id="IPR049396">
    <property type="entry name" value="ECT2_BRCT0"/>
</dbReference>
<dbReference type="Pfam" id="PF12738">
    <property type="entry name" value="PTCB-BRCT"/>
    <property type="match status" value="1"/>
</dbReference>
<dbReference type="Pfam" id="PF21243">
    <property type="entry name" value="ECT2_BRCT0"/>
    <property type="match status" value="1"/>
</dbReference>
<dbReference type="CDD" id="cd17732">
    <property type="entry name" value="BRCT_Ect2_rpt2"/>
    <property type="match status" value="1"/>
</dbReference>
<dbReference type="PROSITE" id="PS00741">
    <property type="entry name" value="DH_1"/>
    <property type="match status" value="1"/>
</dbReference>
<evidence type="ECO:0000256" key="1">
    <source>
        <dbReference type="SAM" id="MobiDB-lite"/>
    </source>
</evidence>
<dbReference type="InterPro" id="IPR001331">
    <property type="entry name" value="GDS_CDC24_CS"/>
</dbReference>
<feature type="domain" description="DH" evidence="2">
    <location>
        <begin position="419"/>
        <end position="607"/>
    </location>
</feature>
<protein>
    <recommendedName>
        <fullName evidence="6">Protein ECT2-like</fullName>
    </recommendedName>
</protein>
<evidence type="ECO:0000259" key="3">
    <source>
        <dbReference type="PROSITE" id="PS50172"/>
    </source>
</evidence>
<evidence type="ECO:0000313" key="4">
    <source>
        <dbReference type="EnsemblMetazoa" id="XP_781936"/>
    </source>
</evidence>
<dbReference type="GO" id="GO:0035556">
    <property type="term" value="P:intracellular signal transduction"/>
    <property type="evidence" value="ECO:0007669"/>
    <property type="project" value="InterPro"/>
</dbReference>
<evidence type="ECO:0000313" key="5">
    <source>
        <dbReference type="Proteomes" id="UP000007110"/>
    </source>
</evidence>
<name>A0A7M7TG61_STRPU</name>
<dbReference type="GO" id="GO:0005085">
    <property type="term" value="F:guanyl-nucleotide exchange factor activity"/>
    <property type="evidence" value="ECO:0000318"/>
    <property type="project" value="GO_Central"/>
</dbReference>
<reference evidence="5" key="1">
    <citation type="submission" date="2015-02" db="EMBL/GenBank/DDBJ databases">
        <title>Genome sequencing for Strongylocentrotus purpuratus.</title>
        <authorList>
            <person name="Murali S."/>
            <person name="Liu Y."/>
            <person name="Vee V."/>
            <person name="English A."/>
            <person name="Wang M."/>
            <person name="Skinner E."/>
            <person name="Han Y."/>
            <person name="Muzny D.M."/>
            <person name="Worley K.C."/>
            <person name="Gibbs R.A."/>
        </authorList>
    </citation>
    <scope>NUCLEOTIDE SEQUENCE</scope>
</reference>
<dbReference type="SUPFAM" id="SSF52113">
    <property type="entry name" value="BRCT domain"/>
    <property type="match status" value="2"/>
</dbReference>
<dbReference type="RefSeq" id="XP_781936.3">
    <property type="nucleotide sequence ID" value="XM_776843.5"/>
</dbReference>
<dbReference type="InterPro" id="IPR036420">
    <property type="entry name" value="BRCT_dom_sf"/>
</dbReference>
<dbReference type="InterPro" id="IPR001357">
    <property type="entry name" value="BRCT_dom"/>
</dbReference>
<evidence type="ECO:0000259" key="2">
    <source>
        <dbReference type="PROSITE" id="PS50010"/>
    </source>
</evidence>
<feature type="domain" description="BRCT" evidence="3">
    <location>
        <begin position="223"/>
        <end position="311"/>
    </location>
</feature>
<feature type="domain" description="BRCT" evidence="3">
    <location>
        <begin position="134"/>
        <end position="201"/>
    </location>
</feature>
<dbReference type="GO" id="GO:0005634">
    <property type="term" value="C:nucleus"/>
    <property type="evidence" value="ECO:0000318"/>
    <property type="project" value="GO_Central"/>
</dbReference>
<dbReference type="CDD" id="cd00160">
    <property type="entry name" value="RhoGEF"/>
    <property type="match status" value="1"/>
</dbReference>
<dbReference type="Pfam" id="PF00533">
    <property type="entry name" value="BRCT"/>
    <property type="match status" value="1"/>
</dbReference>
<dbReference type="Gene3D" id="1.20.900.10">
    <property type="entry name" value="Dbl homology (DH) domain"/>
    <property type="match status" value="1"/>
</dbReference>
<dbReference type="InterPro" id="IPR026817">
    <property type="entry name" value="Ect2"/>
</dbReference>
<dbReference type="GO" id="GO:0007399">
    <property type="term" value="P:nervous system development"/>
    <property type="evidence" value="ECO:0000318"/>
    <property type="project" value="GO_Central"/>
</dbReference>
<dbReference type="GeneID" id="576544"/>
<dbReference type="InterPro" id="IPR011993">
    <property type="entry name" value="PH-like_dom_sf"/>
</dbReference>
<dbReference type="InterPro" id="IPR000219">
    <property type="entry name" value="DH_dom"/>
</dbReference>
<dbReference type="SUPFAM" id="SSF48065">
    <property type="entry name" value="DBL homology domain (DH-domain)"/>
    <property type="match status" value="1"/>
</dbReference>
<dbReference type="InterPro" id="IPR049395">
    <property type="entry name" value="ECT2_PH"/>
</dbReference>
<dbReference type="SMART" id="SM00325">
    <property type="entry name" value="RhoGEF"/>
    <property type="match status" value="1"/>
</dbReference>
<organism evidence="4 5">
    <name type="scientific">Strongylocentrotus purpuratus</name>
    <name type="common">Purple sea urchin</name>
    <dbReference type="NCBI Taxonomy" id="7668"/>
    <lineage>
        <taxon>Eukaryota</taxon>
        <taxon>Metazoa</taxon>
        <taxon>Echinodermata</taxon>
        <taxon>Eleutherozoa</taxon>
        <taxon>Echinozoa</taxon>
        <taxon>Echinoidea</taxon>
        <taxon>Euechinoidea</taxon>
        <taxon>Echinacea</taxon>
        <taxon>Camarodonta</taxon>
        <taxon>Echinidea</taxon>
        <taxon>Strongylocentrotidae</taxon>
        <taxon>Strongylocentrotus</taxon>
    </lineage>
</organism>
<dbReference type="GO" id="GO:0000281">
    <property type="term" value="P:mitotic cytokinesis"/>
    <property type="evidence" value="ECO:0000318"/>
    <property type="project" value="GO_Central"/>
</dbReference>
<dbReference type="Gene3D" id="3.40.50.10190">
    <property type="entry name" value="BRCT domain"/>
    <property type="match status" value="3"/>
</dbReference>
<dbReference type="EnsemblMetazoa" id="XM_011666690">
    <property type="protein sequence ID" value="XP_011664992"/>
    <property type="gene ID" value="LOC576544"/>
</dbReference>
<dbReference type="KEGG" id="spu:576544"/>
<dbReference type="PROSITE" id="PS50010">
    <property type="entry name" value="DH_2"/>
    <property type="match status" value="1"/>
</dbReference>
<dbReference type="AlphaFoldDB" id="A0A7M7TG61"/>
<dbReference type="InParanoid" id="A0A7M7TG61"/>
<dbReference type="PANTHER" id="PTHR16777">
    <property type="entry name" value="PROTEIN ECT2"/>
    <property type="match status" value="1"/>
</dbReference>
<dbReference type="OMA" id="RYAVCKE"/>
<reference evidence="4" key="2">
    <citation type="submission" date="2021-01" db="UniProtKB">
        <authorList>
            <consortium name="EnsemblMetazoa"/>
        </authorList>
    </citation>
    <scope>IDENTIFICATION</scope>
</reference>
<dbReference type="GO" id="GO:0005096">
    <property type="term" value="F:GTPase activator activity"/>
    <property type="evidence" value="ECO:0007669"/>
    <property type="project" value="InterPro"/>
</dbReference>
<dbReference type="PROSITE" id="PS50172">
    <property type="entry name" value="BRCT"/>
    <property type="match status" value="2"/>
</dbReference>
<accession>A0A7M7TG61</accession>
<dbReference type="CTD" id="1894"/>
<dbReference type="GO" id="GO:0005938">
    <property type="term" value="C:cell cortex"/>
    <property type="evidence" value="ECO:0000318"/>
    <property type="project" value="GO_Central"/>
</dbReference>
<dbReference type="Pfam" id="PF00621">
    <property type="entry name" value="RhoGEF"/>
    <property type="match status" value="1"/>
</dbReference>
<dbReference type="SMART" id="SM00292">
    <property type="entry name" value="BRCT"/>
    <property type="match status" value="2"/>
</dbReference>
<dbReference type="PANTHER" id="PTHR16777:SF2">
    <property type="entry name" value="PROTEIN ECT2"/>
    <property type="match status" value="1"/>
</dbReference>
<dbReference type="Proteomes" id="UP000007110">
    <property type="component" value="Unassembled WGS sequence"/>
</dbReference>
<dbReference type="SUPFAM" id="SSF50729">
    <property type="entry name" value="PH domain-like"/>
    <property type="match status" value="1"/>
</dbReference>
<dbReference type="OrthoDB" id="9997817at2759"/>
<evidence type="ECO:0008006" key="6">
    <source>
        <dbReference type="Google" id="ProtNLM"/>
    </source>
</evidence>
<keyword evidence="5" id="KW-1185">Reference proteome</keyword>
<proteinExistence type="predicted"/>